<dbReference type="Proteomes" id="UP001075461">
    <property type="component" value="Unassembled WGS sequence"/>
</dbReference>
<reference evidence="1" key="1">
    <citation type="submission" date="2022-12" db="EMBL/GenBank/DDBJ databases">
        <title>Species Delineation and Comparative Genomics within the Campylobacter ureolyticus Complex.</title>
        <authorList>
            <person name="Maki J."/>
            <person name="Howard M."/>
            <person name="Connelly S."/>
            <person name="Hardy D.J."/>
            <person name="Cameron A."/>
        </authorList>
    </citation>
    <scope>NUCLEOTIDE SEQUENCE</scope>
    <source>
        <strain evidence="1">URMC_786</strain>
    </source>
</reference>
<evidence type="ECO:0000313" key="2">
    <source>
        <dbReference type="Proteomes" id="UP001075461"/>
    </source>
</evidence>
<name>A0A9Q4PWY5_9BACT</name>
<dbReference type="Pfam" id="PF13262">
    <property type="entry name" value="DUF4054"/>
    <property type="match status" value="1"/>
</dbReference>
<comment type="caution">
    <text evidence="1">The sequence shown here is derived from an EMBL/GenBank/DDBJ whole genome shotgun (WGS) entry which is preliminary data.</text>
</comment>
<protein>
    <submittedName>
        <fullName evidence="1">DUF4054 domain-containing protein</fullName>
    </submittedName>
</protein>
<accession>A0A9Q4PWY5</accession>
<evidence type="ECO:0000313" key="1">
    <source>
        <dbReference type="EMBL" id="MCZ6161936.1"/>
    </source>
</evidence>
<dbReference type="EMBL" id="JAPXGP010000004">
    <property type="protein sequence ID" value="MCZ6161936.1"/>
    <property type="molecule type" value="Genomic_DNA"/>
</dbReference>
<gene>
    <name evidence="1" type="ORF">O6B92_06255</name>
</gene>
<sequence>MDFKSFIERFDEFKGVSETKINHALDDAKLQISSKVWGTFYEVGVYNLTAHILASSGALGGDDSSGNFAPIKEATSKTVGALSIGYASAKTGFENTKGNYHLTKYGQRYLELLRLVSLHIGVVR</sequence>
<proteinExistence type="predicted"/>
<dbReference type="InterPro" id="IPR025127">
    <property type="entry name" value="DUF4054"/>
</dbReference>
<dbReference type="AlphaFoldDB" id="A0A9Q4PWY5"/>
<dbReference type="RefSeq" id="WP_269480248.1">
    <property type="nucleotide sequence ID" value="NZ_JAPXGP010000004.1"/>
</dbReference>
<organism evidence="1 2">
    <name type="scientific">Campylobacter ureolyticus</name>
    <dbReference type="NCBI Taxonomy" id="827"/>
    <lineage>
        <taxon>Bacteria</taxon>
        <taxon>Pseudomonadati</taxon>
        <taxon>Campylobacterota</taxon>
        <taxon>Epsilonproteobacteria</taxon>
        <taxon>Campylobacterales</taxon>
        <taxon>Campylobacteraceae</taxon>
        <taxon>Campylobacter</taxon>
    </lineage>
</organism>